<dbReference type="EMBL" id="NAJO01000096">
    <property type="protein sequence ID" value="OQN95428.1"/>
    <property type="molecule type" value="Genomic_DNA"/>
</dbReference>
<dbReference type="OrthoDB" id="10261408at2759"/>
<dbReference type="GO" id="GO:0008270">
    <property type="term" value="F:zinc ion binding"/>
    <property type="evidence" value="ECO:0007669"/>
    <property type="project" value="InterPro"/>
</dbReference>
<feature type="compositionally biased region" description="Acidic residues" evidence="2">
    <location>
        <begin position="154"/>
        <end position="167"/>
    </location>
</feature>
<dbReference type="InterPro" id="IPR053187">
    <property type="entry name" value="Notoamide_regulator"/>
</dbReference>
<feature type="domain" description="Zn(2)-C6 fungal-type" evidence="3">
    <location>
        <begin position="42"/>
        <end position="72"/>
    </location>
</feature>
<dbReference type="PROSITE" id="PS50048">
    <property type="entry name" value="ZN2_CY6_FUNGAL_2"/>
    <property type="match status" value="1"/>
</dbReference>
<evidence type="ECO:0000256" key="2">
    <source>
        <dbReference type="SAM" id="MobiDB-lite"/>
    </source>
</evidence>
<dbReference type="PROSITE" id="PS00463">
    <property type="entry name" value="ZN2_CY6_FUNGAL_1"/>
    <property type="match status" value="1"/>
</dbReference>
<evidence type="ECO:0000313" key="5">
    <source>
        <dbReference type="Proteomes" id="UP000192596"/>
    </source>
</evidence>
<dbReference type="AlphaFoldDB" id="A0A1V8S879"/>
<gene>
    <name evidence="4" type="ORF">B0A48_18485</name>
</gene>
<keyword evidence="1" id="KW-0539">Nucleus</keyword>
<dbReference type="STRING" id="1507870.A0A1V8S879"/>
<dbReference type="Proteomes" id="UP000192596">
    <property type="component" value="Unassembled WGS sequence"/>
</dbReference>
<evidence type="ECO:0000256" key="1">
    <source>
        <dbReference type="ARBA" id="ARBA00023242"/>
    </source>
</evidence>
<dbReference type="InterPro" id="IPR001138">
    <property type="entry name" value="Zn2Cys6_DnaBD"/>
</dbReference>
<dbReference type="PANTHER" id="PTHR47256:SF1">
    <property type="entry name" value="ZN(II)2CYS6 TRANSCRIPTION FACTOR (EUROFUNG)"/>
    <property type="match status" value="1"/>
</dbReference>
<feature type="compositionally biased region" description="Polar residues" evidence="2">
    <location>
        <begin position="173"/>
        <end position="198"/>
    </location>
</feature>
<dbReference type="SMART" id="SM00066">
    <property type="entry name" value="GAL4"/>
    <property type="match status" value="1"/>
</dbReference>
<proteinExistence type="predicted"/>
<sequence length="207" mass="22687">MSDSRAVDSATRIVGQASSTVDALDEDQSAWNKKRRHQGKQACQQCRRRKIKCDESRPSCKSCGKAKLTCEYDLPAGQTRQQALVENQSKIQHELEAHASLISTLRTVPSNAAVEVLHLLRGGQYDGIFVGGRESRDGTEVQQGSFPWEYPVDNAEEDASGEEDEAYPDATASLPQRYTQSVGHNVDSSSSQESTQVATMPLTAMPQ</sequence>
<keyword evidence="5" id="KW-1185">Reference proteome</keyword>
<dbReference type="SUPFAM" id="SSF57701">
    <property type="entry name" value="Zn2/Cys6 DNA-binding domain"/>
    <property type="match status" value="1"/>
</dbReference>
<protein>
    <recommendedName>
        <fullName evidence="3">Zn(2)-C6 fungal-type domain-containing protein</fullName>
    </recommendedName>
</protein>
<evidence type="ECO:0000313" key="4">
    <source>
        <dbReference type="EMBL" id="OQN95428.1"/>
    </source>
</evidence>
<organism evidence="4 5">
    <name type="scientific">Cryoendolithus antarcticus</name>
    <dbReference type="NCBI Taxonomy" id="1507870"/>
    <lineage>
        <taxon>Eukaryota</taxon>
        <taxon>Fungi</taxon>
        <taxon>Dikarya</taxon>
        <taxon>Ascomycota</taxon>
        <taxon>Pezizomycotina</taxon>
        <taxon>Dothideomycetes</taxon>
        <taxon>Dothideomycetidae</taxon>
        <taxon>Cladosporiales</taxon>
        <taxon>Cladosporiaceae</taxon>
        <taxon>Cryoendolithus</taxon>
    </lineage>
</organism>
<evidence type="ECO:0000259" key="3">
    <source>
        <dbReference type="PROSITE" id="PS50048"/>
    </source>
</evidence>
<name>A0A1V8S879_9PEZI</name>
<accession>A0A1V8S879</accession>
<comment type="caution">
    <text evidence="4">The sequence shown here is derived from an EMBL/GenBank/DDBJ whole genome shotgun (WGS) entry which is preliminary data.</text>
</comment>
<reference evidence="5" key="1">
    <citation type="submission" date="2017-03" db="EMBL/GenBank/DDBJ databases">
        <title>Genomes of endolithic fungi from Antarctica.</title>
        <authorList>
            <person name="Coleine C."/>
            <person name="Masonjones S."/>
            <person name="Stajich J.E."/>
        </authorList>
    </citation>
    <scope>NUCLEOTIDE SEQUENCE [LARGE SCALE GENOMIC DNA]</scope>
    <source>
        <strain evidence="5">CCFEE 5527</strain>
    </source>
</reference>
<dbReference type="GO" id="GO:0000981">
    <property type="term" value="F:DNA-binding transcription factor activity, RNA polymerase II-specific"/>
    <property type="evidence" value="ECO:0007669"/>
    <property type="project" value="InterPro"/>
</dbReference>
<feature type="region of interest" description="Disordered" evidence="2">
    <location>
        <begin position="135"/>
        <end position="207"/>
    </location>
</feature>
<dbReference type="InterPro" id="IPR036864">
    <property type="entry name" value="Zn2-C6_fun-type_DNA-bd_sf"/>
</dbReference>
<dbReference type="Gene3D" id="4.10.240.10">
    <property type="entry name" value="Zn(2)-C6 fungal-type DNA-binding domain"/>
    <property type="match status" value="1"/>
</dbReference>
<dbReference type="CDD" id="cd00067">
    <property type="entry name" value="GAL4"/>
    <property type="match status" value="1"/>
</dbReference>
<dbReference type="InParanoid" id="A0A1V8S879"/>
<dbReference type="Pfam" id="PF00172">
    <property type="entry name" value="Zn_clus"/>
    <property type="match status" value="1"/>
</dbReference>
<dbReference type="PANTHER" id="PTHR47256">
    <property type="entry name" value="ZN(II)2CYS6 TRANSCRIPTION FACTOR (EUROFUNG)-RELATED"/>
    <property type="match status" value="1"/>
</dbReference>